<dbReference type="InterPro" id="IPR007219">
    <property type="entry name" value="XnlR_reg_dom"/>
</dbReference>
<gene>
    <name evidence="8" type="ORF">N7456_007947</name>
</gene>
<name>A0A9W9FBT1_9EURO</name>
<feature type="domain" description="Zn(2)-C6 fungal-type" evidence="7">
    <location>
        <begin position="28"/>
        <end position="61"/>
    </location>
</feature>
<evidence type="ECO:0000256" key="4">
    <source>
        <dbReference type="ARBA" id="ARBA00023163"/>
    </source>
</evidence>
<dbReference type="EMBL" id="JAPQKH010000005">
    <property type="protein sequence ID" value="KAJ5097226.1"/>
    <property type="molecule type" value="Genomic_DNA"/>
</dbReference>
<organism evidence="8 9">
    <name type="scientific">Penicillium angulare</name>
    <dbReference type="NCBI Taxonomy" id="116970"/>
    <lineage>
        <taxon>Eukaryota</taxon>
        <taxon>Fungi</taxon>
        <taxon>Dikarya</taxon>
        <taxon>Ascomycota</taxon>
        <taxon>Pezizomycotina</taxon>
        <taxon>Eurotiomycetes</taxon>
        <taxon>Eurotiomycetidae</taxon>
        <taxon>Eurotiales</taxon>
        <taxon>Aspergillaceae</taxon>
        <taxon>Penicillium</taxon>
    </lineage>
</organism>
<dbReference type="SUPFAM" id="SSF57701">
    <property type="entry name" value="Zn2/Cys6 DNA-binding domain"/>
    <property type="match status" value="1"/>
</dbReference>
<dbReference type="GO" id="GO:0006351">
    <property type="term" value="P:DNA-templated transcription"/>
    <property type="evidence" value="ECO:0007669"/>
    <property type="project" value="InterPro"/>
</dbReference>
<dbReference type="AlphaFoldDB" id="A0A9W9FBT1"/>
<dbReference type="SMART" id="SM00066">
    <property type="entry name" value="GAL4"/>
    <property type="match status" value="1"/>
</dbReference>
<evidence type="ECO:0000256" key="1">
    <source>
        <dbReference type="ARBA" id="ARBA00022723"/>
    </source>
</evidence>
<dbReference type="PANTHER" id="PTHR47840:SF1">
    <property type="entry name" value="ZN(II)2CYS6 TRANSCRIPTION FACTOR (EUROFUNG)"/>
    <property type="match status" value="1"/>
</dbReference>
<evidence type="ECO:0000256" key="5">
    <source>
        <dbReference type="ARBA" id="ARBA00023242"/>
    </source>
</evidence>
<dbReference type="GO" id="GO:0003677">
    <property type="term" value="F:DNA binding"/>
    <property type="evidence" value="ECO:0007669"/>
    <property type="project" value="UniProtKB-KW"/>
</dbReference>
<feature type="region of interest" description="Disordered" evidence="6">
    <location>
        <begin position="1"/>
        <end position="20"/>
    </location>
</feature>
<keyword evidence="9" id="KW-1185">Reference proteome</keyword>
<dbReference type="CDD" id="cd00067">
    <property type="entry name" value="GAL4"/>
    <property type="match status" value="1"/>
</dbReference>
<dbReference type="GO" id="GO:0000981">
    <property type="term" value="F:DNA-binding transcription factor activity, RNA polymerase II-specific"/>
    <property type="evidence" value="ECO:0007669"/>
    <property type="project" value="InterPro"/>
</dbReference>
<comment type="caution">
    <text evidence="8">The sequence shown here is derived from an EMBL/GenBank/DDBJ whole genome shotgun (WGS) entry which is preliminary data.</text>
</comment>
<dbReference type="CDD" id="cd12148">
    <property type="entry name" value="fungal_TF_MHR"/>
    <property type="match status" value="1"/>
</dbReference>
<keyword evidence="4" id="KW-0804">Transcription</keyword>
<keyword evidence="5" id="KW-0539">Nucleus</keyword>
<sequence>MTLNTQNDPSHAKENDSKRRKVRKGTTSCWECKRRKKRCEIGPESTSICHHCQRFGLSCISQEFADPDANQYGQLGQRIDQVEALVHRLVEERTGRSELNPSTVLQQRHPGNLPTLRSVNHERVSRGRSLTGFLFSIFPDQATASIILSSKKLFASPLQLAQKLKEDPMSITIFDQSYYQLAPNDHPILFAQMLIKLAICLKQFGPSSSNQLTRRMNEPLDKAAKRYVDSATHFVISQDYLVGSLDGLETMILQSCYYATSGDYRSAWQIQRRAAAIAQTIGLPNLAEESGGRAERLWFQITYSDRFLSLILGVPFSVANNSFASAARLSASSPMERLERIHTLIAGRIIVRNVRMQRIIGLQEPETQFYGHYKETKSIDSQLKRATRILPTSWWLVPSLDDVCDHQAPETAPRVLAQMHQYYLLVLSHQPYLIYNQFTALGEADYNYSKVAATSASREVLTRYLRIRNCRRSPSYRGLDEKAFLCCIVLLFAHFLCHGNDDANFLGHMRAYDLATIEMVLNLWRDISTTLEDPQCDFHTSKVRRFMETEEDAANGTYYSTSNEGETSLGSIKDITDSPLEFRLSFPYFGVVSITSRSPQRPKETECQPIGREDLLESRSEEHVFDFDVSQFQLSTWPTTLELGSLGVDMTWLDNWIHVEPDDNRSQS</sequence>
<dbReference type="Proteomes" id="UP001149165">
    <property type="component" value="Unassembled WGS sequence"/>
</dbReference>
<evidence type="ECO:0000313" key="9">
    <source>
        <dbReference type="Proteomes" id="UP001149165"/>
    </source>
</evidence>
<dbReference type="PROSITE" id="PS50048">
    <property type="entry name" value="ZN2_CY6_FUNGAL_2"/>
    <property type="match status" value="1"/>
</dbReference>
<evidence type="ECO:0000313" key="8">
    <source>
        <dbReference type="EMBL" id="KAJ5097226.1"/>
    </source>
</evidence>
<accession>A0A9W9FBT1</accession>
<dbReference type="OrthoDB" id="5392779at2759"/>
<evidence type="ECO:0000256" key="6">
    <source>
        <dbReference type="SAM" id="MobiDB-lite"/>
    </source>
</evidence>
<dbReference type="InterPro" id="IPR036864">
    <property type="entry name" value="Zn2-C6_fun-type_DNA-bd_sf"/>
</dbReference>
<keyword evidence="3" id="KW-0238">DNA-binding</keyword>
<protein>
    <recommendedName>
        <fullName evidence="7">Zn(2)-C6 fungal-type domain-containing protein</fullName>
    </recommendedName>
</protein>
<proteinExistence type="predicted"/>
<keyword evidence="1" id="KW-0479">Metal-binding</keyword>
<dbReference type="PROSITE" id="PS00463">
    <property type="entry name" value="ZN2_CY6_FUNGAL_1"/>
    <property type="match status" value="1"/>
</dbReference>
<evidence type="ECO:0000259" key="7">
    <source>
        <dbReference type="PROSITE" id="PS50048"/>
    </source>
</evidence>
<evidence type="ECO:0000256" key="2">
    <source>
        <dbReference type="ARBA" id="ARBA00023015"/>
    </source>
</evidence>
<dbReference type="GO" id="GO:0008270">
    <property type="term" value="F:zinc ion binding"/>
    <property type="evidence" value="ECO:0007669"/>
    <property type="project" value="InterPro"/>
</dbReference>
<keyword evidence="2" id="KW-0805">Transcription regulation</keyword>
<dbReference type="SMART" id="SM00906">
    <property type="entry name" value="Fungal_trans"/>
    <property type="match status" value="1"/>
</dbReference>
<dbReference type="Gene3D" id="4.10.240.10">
    <property type="entry name" value="Zn(2)-C6 fungal-type DNA-binding domain"/>
    <property type="match status" value="1"/>
</dbReference>
<dbReference type="Pfam" id="PF00172">
    <property type="entry name" value="Zn_clus"/>
    <property type="match status" value="1"/>
</dbReference>
<evidence type="ECO:0000256" key="3">
    <source>
        <dbReference type="ARBA" id="ARBA00023125"/>
    </source>
</evidence>
<dbReference type="InterPro" id="IPR001138">
    <property type="entry name" value="Zn2Cys6_DnaBD"/>
</dbReference>
<reference evidence="8" key="2">
    <citation type="journal article" date="2023" name="IMA Fungus">
        <title>Comparative genomic study of the Penicillium genus elucidates a diverse pangenome and 15 lateral gene transfer events.</title>
        <authorList>
            <person name="Petersen C."/>
            <person name="Sorensen T."/>
            <person name="Nielsen M.R."/>
            <person name="Sondergaard T.E."/>
            <person name="Sorensen J.L."/>
            <person name="Fitzpatrick D.A."/>
            <person name="Frisvad J.C."/>
            <person name="Nielsen K.L."/>
        </authorList>
    </citation>
    <scope>NUCLEOTIDE SEQUENCE</scope>
    <source>
        <strain evidence="8">IBT 30069</strain>
    </source>
</reference>
<dbReference type="PANTHER" id="PTHR47840">
    <property type="entry name" value="ZN(II)2CYS6 TRANSCRIPTION FACTOR (EUROFUNG)-RELATED"/>
    <property type="match status" value="1"/>
</dbReference>
<reference evidence="8" key="1">
    <citation type="submission" date="2022-11" db="EMBL/GenBank/DDBJ databases">
        <authorList>
            <person name="Petersen C."/>
        </authorList>
    </citation>
    <scope>NUCLEOTIDE SEQUENCE</scope>
    <source>
        <strain evidence="8">IBT 30069</strain>
    </source>
</reference>